<dbReference type="SMART" id="SM00234">
    <property type="entry name" value="START"/>
    <property type="match status" value="1"/>
</dbReference>
<dbReference type="PANTHER" id="PTHR19308:SF14">
    <property type="entry name" value="START DOMAIN-CONTAINING PROTEIN"/>
    <property type="match status" value="1"/>
</dbReference>
<feature type="region of interest" description="Disordered" evidence="1">
    <location>
        <begin position="956"/>
        <end position="976"/>
    </location>
</feature>
<feature type="domain" description="START" evidence="2">
    <location>
        <begin position="69"/>
        <end position="243"/>
    </location>
</feature>
<organism evidence="3 4">
    <name type="scientific">Ambispora gerdemannii</name>
    <dbReference type="NCBI Taxonomy" id="144530"/>
    <lineage>
        <taxon>Eukaryota</taxon>
        <taxon>Fungi</taxon>
        <taxon>Fungi incertae sedis</taxon>
        <taxon>Mucoromycota</taxon>
        <taxon>Glomeromycotina</taxon>
        <taxon>Glomeromycetes</taxon>
        <taxon>Archaeosporales</taxon>
        <taxon>Ambisporaceae</taxon>
        <taxon>Ambispora</taxon>
    </lineage>
</organism>
<accession>A0A9N9H0B6</accession>
<dbReference type="PROSITE" id="PS50848">
    <property type="entry name" value="START"/>
    <property type="match status" value="1"/>
</dbReference>
<feature type="compositionally biased region" description="Low complexity" evidence="1">
    <location>
        <begin position="413"/>
        <end position="435"/>
    </location>
</feature>
<name>A0A9N9H0B6_9GLOM</name>
<sequence>MEDNHNHDFSEEFDESFDDEITTTGEIETPYDNYSEDEDIISDIDPAKSTPHYHVQRAEEVMRQVKYVASETGWKKVLSHKSGVSVWSKPGINKNDKSPILKGEGVIQGFTPQTIFSVIGDRGLWDDWYTDGNLIENLNDTTSLTYMVIQALAGTKARDLSLVEKIECTSTGVIYFASTSVETPKVPRVSNRIRAHIKLNGWILDPVSINPPATKVTYILQTDIKGWVPFFVSKKYLARRPLVINVIDQYLQRNGPPPIAAARSTPPPSRKPSRKPSQTNLSSSRPATIVNGGSVRSKISFMEDSEGNLILNGSIHTPNGSTHVDDVSVSEPSSPYSTYSHKRMQNKSNGSIPSALSNQSSSSSSIKQFSIPTQQQSSSPVPTLQISSKSSSPVPALQISPRSSSPVPALQISPRPSSSLPRSPSPSDQSSPRSPKLAQMFQNRYSIIQHRHSDPLYKALTTLKSYAESLDGWELYTENKGVKIYMKEIPGKSMPIMRGEATITGGWTAEDLLATILDPSCRKLWDDRLEESVIVEYLTATVATTERDLFSGVIYNASCSVVDPAIPETSKHVRAQLDLAGWVLRPQFDSAGYTTAVDVIYIVDIDIKLQSIPSAILKTISIGTPLCVAKLDEVIQKNGYPPYVRNINGKHSKVTSSAFNQKILKYELTLSDLNPGAITEIRVSRKMYWNGFDITIKPAGSKVEILPNNTEVVRITVPEKADYRSLDIILTKQTAKEAQLTLNGTQNIPIASISNKNDLQEQPQIASPRARPAGKKRELTISPTRESTIFPTRESTIFPTRESTIFPTRESTIFPTRESTIFPTRESTIFPTRESTIFPTREPTISPTREPIISPTRESIISPTRESTIFPTRESTILPTRESTILPTRESTILPTRESTISPTRALITSKTCVKPPPLEASSNQNQIKAANPGPPPITISSSNFVNIDNSPPNPLIWYPKKSGGKSNDTEKTPAVRDEIVLSDTLRFNSHQ</sequence>
<protein>
    <submittedName>
        <fullName evidence="3">6886_t:CDS:1</fullName>
    </submittedName>
</protein>
<dbReference type="AlphaFoldDB" id="A0A9N9H0B6"/>
<feature type="region of interest" description="Disordered" evidence="1">
    <location>
        <begin position="754"/>
        <end position="778"/>
    </location>
</feature>
<feature type="compositionally biased region" description="Low complexity" evidence="1">
    <location>
        <begin position="351"/>
        <end position="371"/>
    </location>
</feature>
<reference evidence="3" key="1">
    <citation type="submission" date="2021-06" db="EMBL/GenBank/DDBJ databases">
        <authorList>
            <person name="Kallberg Y."/>
            <person name="Tangrot J."/>
            <person name="Rosling A."/>
        </authorList>
    </citation>
    <scope>NUCLEOTIDE SEQUENCE</scope>
    <source>
        <strain evidence="3">MT106</strain>
    </source>
</reference>
<dbReference type="InterPro" id="IPR023393">
    <property type="entry name" value="START-like_dom_sf"/>
</dbReference>
<feature type="compositionally biased region" description="Basic and acidic residues" evidence="1">
    <location>
        <begin position="1"/>
        <end position="10"/>
    </location>
</feature>
<feature type="region of interest" description="Disordered" evidence="1">
    <location>
        <begin position="1"/>
        <end position="20"/>
    </location>
</feature>
<feature type="compositionally biased region" description="Pro residues" evidence="1">
    <location>
        <begin position="255"/>
        <end position="270"/>
    </location>
</feature>
<feature type="region of interest" description="Disordered" evidence="1">
    <location>
        <begin position="312"/>
        <end position="435"/>
    </location>
</feature>
<feature type="non-terminal residue" evidence="3">
    <location>
        <position position="1"/>
    </location>
</feature>
<proteinExistence type="predicted"/>
<feature type="compositionally biased region" description="Acidic residues" evidence="1">
    <location>
        <begin position="11"/>
        <end position="20"/>
    </location>
</feature>
<feature type="compositionally biased region" description="Polar residues" evidence="1">
    <location>
        <begin position="754"/>
        <end position="765"/>
    </location>
</feature>
<feature type="region of interest" description="Disordered" evidence="1">
    <location>
        <begin position="255"/>
        <end position="295"/>
    </location>
</feature>
<dbReference type="InterPro" id="IPR051213">
    <property type="entry name" value="START_lipid_transfer"/>
</dbReference>
<dbReference type="GO" id="GO:0005737">
    <property type="term" value="C:cytoplasm"/>
    <property type="evidence" value="ECO:0007669"/>
    <property type="project" value="UniProtKB-ARBA"/>
</dbReference>
<dbReference type="GO" id="GO:0008289">
    <property type="term" value="F:lipid binding"/>
    <property type="evidence" value="ECO:0007669"/>
    <property type="project" value="InterPro"/>
</dbReference>
<feature type="compositionally biased region" description="Polar residues" evidence="1">
    <location>
        <begin position="372"/>
        <end position="393"/>
    </location>
</feature>
<dbReference type="OrthoDB" id="196858at2759"/>
<comment type="caution">
    <text evidence="3">The sequence shown here is derived from an EMBL/GenBank/DDBJ whole genome shotgun (WGS) entry which is preliminary data.</text>
</comment>
<dbReference type="Proteomes" id="UP000789831">
    <property type="component" value="Unassembled WGS sequence"/>
</dbReference>
<evidence type="ECO:0000259" key="2">
    <source>
        <dbReference type="PROSITE" id="PS50848"/>
    </source>
</evidence>
<keyword evidence="4" id="KW-1185">Reference proteome</keyword>
<gene>
    <name evidence="3" type="ORF">AGERDE_LOCUS11253</name>
</gene>
<dbReference type="SUPFAM" id="SSF55961">
    <property type="entry name" value="Bet v1-like"/>
    <property type="match status" value="2"/>
</dbReference>
<dbReference type="CDD" id="cd00177">
    <property type="entry name" value="START"/>
    <property type="match status" value="2"/>
</dbReference>
<evidence type="ECO:0000256" key="1">
    <source>
        <dbReference type="SAM" id="MobiDB-lite"/>
    </source>
</evidence>
<dbReference type="Pfam" id="PF01852">
    <property type="entry name" value="START"/>
    <property type="match status" value="1"/>
</dbReference>
<feature type="compositionally biased region" description="Low complexity" evidence="1">
    <location>
        <begin position="327"/>
        <end position="339"/>
    </location>
</feature>
<evidence type="ECO:0000313" key="4">
    <source>
        <dbReference type="Proteomes" id="UP000789831"/>
    </source>
</evidence>
<dbReference type="Gene3D" id="3.30.530.20">
    <property type="match status" value="3"/>
</dbReference>
<dbReference type="InterPro" id="IPR002913">
    <property type="entry name" value="START_lipid-bd_dom"/>
</dbReference>
<evidence type="ECO:0000313" key="3">
    <source>
        <dbReference type="EMBL" id="CAG8647319.1"/>
    </source>
</evidence>
<dbReference type="PANTHER" id="PTHR19308">
    <property type="entry name" value="PHOSPHATIDYLCHOLINE TRANSFER PROTEIN"/>
    <property type="match status" value="1"/>
</dbReference>
<dbReference type="EMBL" id="CAJVPL010004420">
    <property type="protein sequence ID" value="CAG8647319.1"/>
    <property type="molecule type" value="Genomic_DNA"/>
</dbReference>